<accession>A0ABV5AHG4</accession>
<keyword evidence="3" id="KW-1185">Reference proteome</keyword>
<proteinExistence type="predicted"/>
<keyword evidence="1" id="KW-0472">Membrane</keyword>
<keyword evidence="1" id="KW-0812">Transmembrane</keyword>
<sequence length="336" mass="38509">MAQVSKIVSKPVPQSGAVPHHTVLWQHIWAILSNPSWDSVLAAVITALITLWYVFLTRSLLMDSRKAAVGVRLLPDKNSFNAIFLEIVNFSSNTAKDIHISFEPDPLLITKKRLSDIFGNLPVLFPNEIIRAFLFDATRPERLAEMFPRNSLDVTVSLKDSRWRRRKNKTTLNVRQFLGLPVMDEFNEIARSLDRTTEALLLTTHFSEAAQEAMVVDRRSASQPLMNPVLWIRHQGRPVRQTVDKAFFFQGPLNFGRIGQTGSVHPSAHHNSRARKDKIYLFLLHPILQFQPNDKYYLVTKYAVYSIVLSGHKLSSSHPVHRLEFTVFNERHRVTL</sequence>
<protein>
    <submittedName>
        <fullName evidence="2">Uncharacterized protein</fullName>
    </submittedName>
</protein>
<gene>
    <name evidence="2" type="ORF">KKP3000_000490</name>
</gene>
<dbReference type="RefSeq" id="WP_275474147.1">
    <property type="nucleotide sequence ID" value="NZ_CP162940.1"/>
</dbReference>
<evidence type="ECO:0000256" key="1">
    <source>
        <dbReference type="SAM" id="Phobius"/>
    </source>
</evidence>
<organism evidence="2 3">
    <name type="scientific">Alicyclobacillus fastidiosus</name>
    <dbReference type="NCBI Taxonomy" id="392011"/>
    <lineage>
        <taxon>Bacteria</taxon>
        <taxon>Bacillati</taxon>
        <taxon>Bacillota</taxon>
        <taxon>Bacilli</taxon>
        <taxon>Bacillales</taxon>
        <taxon>Alicyclobacillaceae</taxon>
        <taxon>Alicyclobacillus</taxon>
    </lineage>
</organism>
<evidence type="ECO:0000313" key="3">
    <source>
        <dbReference type="Proteomes" id="UP001579974"/>
    </source>
</evidence>
<keyword evidence="1" id="KW-1133">Transmembrane helix</keyword>
<feature type="transmembrane region" description="Helical" evidence="1">
    <location>
        <begin position="39"/>
        <end position="56"/>
    </location>
</feature>
<dbReference type="Proteomes" id="UP001579974">
    <property type="component" value="Unassembled WGS sequence"/>
</dbReference>
<dbReference type="EMBL" id="JBDXSU010000013">
    <property type="protein sequence ID" value="MFB5191713.1"/>
    <property type="molecule type" value="Genomic_DNA"/>
</dbReference>
<evidence type="ECO:0000313" key="2">
    <source>
        <dbReference type="EMBL" id="MFB5191713.1"/>
    </source>
</evidence>
<name>A0ABV5AHG4_9BACL</name>
<comment type="caution">
    <text evidence="2">The sequence shown here is derived from an EMBL/GenBank/DDBJ whole genome shotgun (WGS) entry which is preliminary data.</text>
</comment>
<reference evidence="2 3" key="1">
    <citation type="journal article" date="2024" name="Int. J. Mol. Sci.">
        <title>Exploration of Alicyclobacillus spp. Genome in Search of Antibiotic Resistance.</title>
        <authorList>
            <person name="Bucka-Kolendo J."/>
            <person name="Kiousi D.E."/>
            <person name="Dekowska A."/>
            <person name="Mikolajczuk-Szczyrba A."/>
            <person name="Karadedos D.M."/>
            <person name="Michael P."/>
            <person name="Galanis A."/>
            <person name="Sokolowska B."/>
        </authorList>
    </citation>
    <scope>NUCLEOTIDE SEQUENCE [LARGE SCALE GENOMIC DNA]</scope>
    <source>
        <strain evidence="2 3">KKP 3000</strain>
    </source>
</reference>